<dbReference type="NCBIfam" id="TIGR01733">
    <property type="entry name" value="AA-adenyl-dom"/>
    <property type="match status" value="2"/>
</dbReference>
<dbReference type="GO" id="GO:0044550">
    <property type="term" value="P:secondary metabolite biosynthetic process"/>
    <property type="evidence" value="ECO:0007669"/>
    <property type="project" value="TreeGrafter"/>
</dbReference>
<dbReference type="InterPro" id="IPR001242">
    <property type="entry name" value="Condensation_dom"/>
</dbReference>
<dbReference type="GO" id="GO:0008610">
    <property type="term" value="P:lipid biosynthetic process"/>
    <property type="evidence" value="ECO:0007669"/>
    <property type="project" value="UniProtKB-ARBA"/>
</dbReference>
<dbReference type="InterPro" id="IPR045851">
    <property type="entry name" value="AMP-bd_C_sf"/>
</dbReference>
<evidence type="ECO:0000256" key="4">
    <source>
        <dbReference type="SAM" id="MobiDB-lite"/>
    </source>
</evidence>
<dbReference type="Pfam" id="PF00550">
    <property type="entry name" value="PP-binding"/>
    <property type="match status" value="2"/>
</dbReference>
<dbReference type="SMART" id="SM00823">
    <property type="entry name" value="PKS_PP"/>
    <property type="match status" value="2"/>
</dbReference>
<dbReference type="InterPro" id="IPR025110">
    <property type="entry name" value="AMP-bd_C"/>
</dbReference>
<keyword evidence="2" id="KW-0596">Phosphopantetheine</keyword>
<dbReference type="Gene3D" id="3.30.559.30">
    <property type="entry name" value="Nonribosomal peptide synthetase, condensation domain"/>
    <property type="match status" value="1"/>
</dbReference>
<dbReference type="EMBL" id="BONJ01000040">
    <property type="protein sequence ID" value="GIG18412.1"/>
    <property type="molecule type" value="Genomic_DNA"/>
</dbReference>
<dbReference type="GO" id="GO:0043041">
    <property type="term" value="P:amino acid activation for nonribosomal peptide biosynthetic process"/>
    <property type="evidence" value="ECO:0007669"/>
    <property type="project" value="TreeGrafter"/>
</dbReference>
<dbReference type="Gene3D" id="3.30.300.30">
    <property type="match status" value="2"/>
</dbReference>
<dbReference type="InterPro" id="IPR000873">
    <property type="entry name" value="AMP-dep_synth/lig_dom"/>
</dbReference>
<comment type="caution">
    <text evidence="6">The sequence shown here is derived from an EMBL/GenBank/DDBJ whole genome shotgun (WGS) entry which is preliminary data.</text>
</comment>
<sequence>MAERIHEAFEQQVRVGPDRVAVIAGRARTTYAALDDRAERVAGLLRRAGAGPGTLVGVCVARDEHLLPTLLGVLKTGAAYVPLDPAYPSQRLAYIAADAGMALVATARSVRAALDGLDLTTVLVDEPADTGRFAEPERTGAADDPAYVIYTSGSTGQPKGVVVEHRQTMNLLRWEAAHYPAEELRGMLATASICFDPSVSQLFLPLIAGGTVILADNLLALPTLPARDEVTTVYGVPSALAALLRDPLPPGVRAVFAGGEPLTRSLVDRIYANPGVRRVRNLYGPTECTTTCAIAEIDRDAVGEPPIGGPIAGAVLSVRDGAGRPVPDGELGELWIGGPVVARGYLGRESAAFAVEPGGGRVYRSGDLVRRDGEVLRFAGRADDQVKIRGYRVEPGEVEAVLVRHPAVRRACVLARADGDGAAYLVGHVEAAGVDERELRAWLRGQVPEHLVPTRFRVAERLPLNPNGKIDKAALPEVAAGRDDATPYVAPRTATEATLAELAGQVLGLPAVGVLDRFGELGGHSLTAARLCTLAGRAFDTTVPLAAFLAEPTVAALAALVTAEPTVAVLAALQTPGQAGAERRPGQVRRADGGRHPLTPTQRELWTLRQISTVPQVTTVAFRARLTGPVPADGLRRALGALVSRHEVLRSRVVEQDGEPVAVVGAYTDVPVGEHDLRGLAPDERDRAAAAIAAGATRHCFDLAAPVALLRAELIRLADGVAELVVVSDHVAFDGWSVGVLLTALAAELAEPGAAAGPAVQVGDVALRADPRAGQAAASWARELADASPPDLFTGHGGFRGGRLTRPLPPALVDGLTKLATGCGASLFAGYLTGLGLLLAGLTARADVLVGAVAARRAEPERDGVIGPLVDVLPVRLRLDSHTTLREAVAASAATTARALDLPRPSTEDLFHAIGTQPRGAMITPVVLSAQPSGMPVRAEHGGIALELLGELGCGGAQNTLTVYVNETATGSELQVEYDLDLLDDAAAHAFADRLLLTLSRLPGDPDRPLAQVPLVDDAEQAELLRRAAGPALDPPATVVDVIARQVGQRPDDTAVVGPAGRLTFQELWDLSTEVAAVLREAGAGRGDVVGVCLPRDHRLPSTLLGVWRAGAAYLPLEPEVPAERLAWLATDGGARLVLCRTATAAVAATVAGTSALDLDTVASAGPVDLEPVRGEDLTYLLYTSGSTGTPKGVAVAQAGLASLAASLGVEPGIGPGDRMLAVATLSFDTSCAEIWSSLSAGACCVVVERDAAVDGHRLAERLAEHRITAMNVPPTMLRTLLASGWAGQPGLRVWSGGETLDPALARDLLGRVGELWNVYGPTEATVLSAAYRVHAVDETVPIGHPLPGERLYVVDPLGRLTPPGSPGELWIGGAGPALGYHLRAELSAAAFVADPFRPGGRCYRTGDLVRLRPDGELVFCGRRDHQLKIRGYRVELGEIESALREHPLVGHAVVVAHGRDAEAHLVGYLAGTEITGAEAARFLRERLPEYLVPHRWVVLAAFPVLPSGKVDMAALPLPGADRPHTPPESVMEQLVSEIWAQTLTAECIGADDSFFGLGGHSLAATRVAGRLRDTLGCAVPVRLLFDHPVLAEFARRLEDLVIADIAAGSGHH</sequence>
<dbReference type="Pfam" id="PF13193">
    <property type="entry name" value="AMP-binding_C"/>
    <property type="match status" value="1"/>
</dbReference>
<feature type="domain" description="Carrier" evidence="5">
    <location>
        <begin position="1527"/>
        <end position="1602"/>
    </location>
</feature>
<dbReference type="InterPro" id="IPR042099">
    <property type="entry name" value="ANL_N_sf"/>
</dbReference>
<proteinExistence type="predicted"/>
<accession>A0A8J3LFJ2</accession>
<dbReference type="InterPro" id="IPR009081">
    <property type="entry name" value="PP-bd_ACP"/>
</dbReference>
<dbReference type="FunFam" id="1.10.1200.10:FF:000005">
    <property type="entry name" value="Nonribosomal peptide synthetase 1"/>
    <property type="match status" value="1"/>
</dbReference>
<dbReference type="Gene3D" id="3.40.50.980">
    <property type="match status" value="2"/>
</dbReference>
<dbReference type="InterPro" id="IPR023213">
    <property type="entry name" value="CAT-like_dom_sf"/>
</dbReference>
<dbReference type="InterPro" id="IPR020806">
    <property type="entry name" value="PKS_PP-bd"/>
</dbReference>
<evidence type="ECO:0000313" key="6">
    <source>
        <dbReference type="EMBL" id="GIG18412.1"/>
    </source>
</evidence>
<feature type="domain" description="Carrier" evidence="5">
    <location>
        <begin position="490"/>
        <end position="565"/>
    </location>
</feature>
<dbReference type="Gene3D" id="3.40.50.12780">
    <property type="entry name" value="N-terminal domain of ligase-like"/>
    <property type="match status" value="1"/>
</dbReference>
<dbReference type="Gene3D" id="2.30.38.10">
    <property type="entry name" value="Luciferase, Domain 3"/>
    <property type="match status" value="1"/>
</dbReference>
<evidence type="ECO:0000259" key="5">
    <source>
        <dbReference type="PROSITE" id="PS50075"/>
    </source>
</evidence>
<protein>
    <recommendedName>
        <fullName evidence="5">Carrier domain-containing protein</fullName>
    </recommendedName>
</protein>
<name>A0A8J3LFJ2_9ACTN</name>
<dbReference type="InterPro" id="IPR006162">
    <property type="entry name" value="Ppantetheine_attach_site"/>
</dbReference>
<dbReference type="Gene3D" id="1.10.1200.10">
    <property type="entry name" value="ACP-like"/>
    <property type="match status" value="2"/>
</dbReference>
<dbReference type="Gene3D" id="3.30.559.10">
    <property type="entry name" value="Chloramphenicol acetyltransferase-like domain"/>
    <property type="match status" value="1"/>
</dbReference>
<dbReference type="Pfam" id="PF00668">
    <property type="entry name" value="Condensation"/>
    <property type="match status" value="1"/>
</dbReference>
<feature type="region of interest" description="Disordered" evidence="4">
    <location>
        <begin position="578"/>
        <end position="599"/>
    </location>
</feature>
<dbReference type="PANTHER" id="PTHR45527:SF1">
    <property type="entry name" value="FATTY ACID SYNTHASE"/>
    <property type="match status" value="1"/>
</dbReference>
<dbReference type="InterPro" id="IPR020845">
    <property type="entry name" value="AMP-binding_CS"/>
</dbReference>
<organism evidence="6 7">
    <name type="scientific">Catellatospora methionotrophica</name>
    <dbReference type="NCBI Taxonomy" id="121620"/>
    <lineage>
        <taxon>Bacteria</taxon>
        <taxon>Bacillati</taxon>
        <taxon>Actinomycetota</taxon>
        <taxon>Actinomycetes</taxon>
        <taxon>Micromonosporales</taxon>
        <taxon>Micromonosporaceae</taxon>
        <taxon>Catellatospora</taxon>
    </lineage>
</organism>
<dbReference type="GO" id="GO:0005737">
    <property type="term" value="C:cytoplasm"/>
    <property type="evidence" value="ECO:0007669"/>
    <property type="project" value="TreeGrafter"/>
</dbReference>
<evidence type="ECO:0000256" key="3">
    <source>
        <dbReference type="ARBA" id="ARBA00022553"/>
    </source>
</evidence>
<keyword evidence="7" id="KW-1185">Reference proteome</keyword>
<dbReference type="PROSITE" id="PS50075">
    <property type="entry name" value="CARRIER"/>
    <property type="match status" value="2"/>
</dbReference>
<evidence type="ECO:0000313" key="7">
    <source>
        <dbReference type="Proteomes" id="UP000660339"/>
    </source>
</evidence>
<dbReference type="GO" id="GO:0003824">
    <property type="term" value="F:catalytic activity"/>
    <property type="evidence" value="ECO:0007669"/>
    <property type="project" value="InterPro"/>
</dbReference>
<comment type="cofactor">
    <cofactor evidence="1">
        <name>pantetheine 4'-phosphate</name>
        <dbReference type="ChEBI" id="CHEBI:47942"/>
    </cofactor>
</comment>
<dbReference type="Pfam" id="PF00501">
    <property type="entry name" value="AMP-binding"/>
    <property type="match status" value="2"/>
</dbReference>
<dbReference type="RefSeq" id="WP_166387941.1">
    <property type="nucleotide sequence ID" value="NZ_BAAATT010000021.1"/>
</dbReference>
<feature type="compositionally biased region" description="Basic and acidic residues" evidence="4">
    <location>
        <begin position="581"/>
        <end position="595"/>
    </location>
</feature>
<dbReference type="CDD" id="cd05930">
    <property type="entry name" value="A_NRPS"/>
    <property type="match status" value="1"/>
</dbReference>
<keyword evidence="3" id="KW-0597">Phosphoprotein</keyword>
<dbReference type="GO" id="GO:0031177">
    <property type="term" value="F:phosphopantetheine binding"/>
    <property type="evidence" value="ECO:0007669"/>
    <property type="project" value="InterPro"/>
</dbReference>
<evidence type="ECO:0000256" key="2">
    <source>
        <dbReference type="ARBA" id="ARBA00022450"/>
    </source>
</evidence>
<dbReference type="PANTHER" id="PTHR45527">
    <property type="entry name" value="NONRIBOSOMAL PEPTIDE SYNTHETASE"/>
    <property type="match status" value="1"/>
</dbReference>
<dbReference type="SUPFAM" id="SSF52777">
    <property type="entry name" value="CoA-dependent acyltransferases"/>
    <property type="match status" value="2"/>
</dbReference>
<gene>
    <name evidence="6" type="ORF">Cme02nite_67440</name>
</gene>
<dbReference type="SUPFAM" id="SSF56801">
    <property type="entry name" value="Acetyl-CoA synthetase-like"/>
    <property type="match status" value="2"/>
</dbReference>
<dbReference type="PROSITE" id="PS00455">
    <property type="entry name" value="AMP_BINDING"/>
    <property type="match status" value="2"/>
</dbReference>
<dbReference type="PROSITE" id="PS00012">
    <property type="entry name" value="PHOSPHOPANTETHEINE"/>
    <property type="match status" value="2"/>
</dbReference>
<dbReference type="SUPFAM" id="SSF47336">
    <property type="entry name" value="ACP-like"/>
    <property type="match status" value="2"/>
</dbReference>
<dbReference type="Proteomes" id="UP000660339">
    <property type="component" value="Unassembled WGS sequence"/>
</dbReference>
<dbReference type="InterPro" id="IPR036736">
    <property type="entry name" value="ACP-like_sf"/>
</dbReference>
<dbReference type="InterPro" id="IPR010071">
    <property type="entry name" value="AA_adenyl_dom"/>
</dbReference>
<reference evidence="6" key="1">
    <citation type="submission" date="2021-01" db="EMBL/GenBank/DDBJ databases">
        <title>Whole genome shotgun sequence of Catellatospora methionotrophica NBRC 14553.</title>
        <authorList>
            <person name="Komaki H."/>
            <person name="Tamura T."/>
        </authorList>
    </citation>
    <scope>NUCLEOTIDE SEQUENCE</scope>
    <source>
        <strain evidence="6">NBRC 14553</strain>
    </source>
</reference>
<evidence type="ECO:0000256" key="1">
    <source>
        <dbReference type="ARBA" id="ARBA00001957"/>
    </source>
</evidence>
<dbReference type="FunFam" id="3.40.50.980:FF:000001">
    <property type="entry name" value="Non-ribosomal peptide synthetase"/>
    <property type="match status" value="1"/>
</dbReference>